<organism evidence="1 2">
    <name type="scientific">Neophaeococcomyces mojaviensis</name>
    <dbReference type="NCBI Taxonomy" id="3383035"/>
    <lineage>
        <taxon>Eukaryota</taxon>
        <taxon>Fungi</taxon>
        <taxon>Dikarya</taxon>
        <taxon>Ascomycota</taxon>
        <taxon>Pezizomycotina</taxon>
        <taxon>Eurotiomycetes</taxon>
        <taxon>Chaetothyriomycetidae</taxon>
        <taxon>Chaetothyriales</taxon>
        <taxon>Chaetothyriales incertae sedis</taxon>
        <taxon>Neophaeococcomyces</taxon>
    </lineage>
</organism>
<keyword evidence="2" id="KW-1185">Reference proteome</keyword>
<sequence length="1844" mass="201212">MIDTNNDEYLKAAREFEIDRESTSEKNRRVAWTVAAIAIAIALACIVSITVMLPLKTIETVVIRVDKSTGYADVIQKGDDPAAMPQESEHKFWLATYVNAREEYSDAQGFANYRRVGLMSTPEEQVRYFPTMDPDSPKSMLNVFGTHGRVEVKILSIALPDEGVATVRFRKIEKMQGAPRESQWIATISYSYEGLPTDAADRLLNPRGFMEAQAPAEGVSEVDEISPKRGIPSLNAGGKGSMPAAVKLVVGCAVILAILGVVATVAFQKAKQSRDERATEKAEATKATSESKLRQLSESDFEKPPLPPAAGGELNDQQAPQATADASGATGAQYASAAGQPADGTATSSGQYAVPAMSPQEQYAEALKARRLAPALGASMAPTAGQDRPAAGAVGALPGQLPTDGSDLDAAMAEALRASARGIGQGGAAGDQQQSARNSLEDSLRAVNPTLSIAAQLSDPSMTISQGTILPCSLDTAINSQLPGMVKCTLSLPVYSTDSRVVLLDRGTTLIGQYQGGQMKQGMSRIFVLWTRAETPQHVIVQLDSPGTDGLGRSGIGGKVNNHFWQRFGAGMVLSVVNDSLTYATQQRSNRGGDTQNFQFGSTSETAKDAAAIAVENSVNIPPTQSTAQGSTINVFIARDLSGASGAAARFAALELYLSPVRAFMSAEVTEVCINAPKQIWTETHEGWRVHEAPELDYGTLQLLAKQCATSSGQDISVASPLLSAALPTGERVQVVIPGATSAGHVSFTIRKPTPRSFTMDQYEDQGFFESVKVTHGKLLEHEIRMLELLNGGNYREFLQMAVQTRQTIVVSGATGSGKTSFMKTLVNLIPEQERLITVEDTPELTIQKQPNHVRLFYSKGGTSASKLTAMDLIEATMRMKPDRILLAEIRDEAAYYFIEAANTGHPGSITSVHANSERDAFSRIETLMRRAEPARGMSDALLAKVENAESQESTMTQKASIPSWVKWPIICAGGAAMLFIWIALASKIFVAILFKGDAPFKAETFTIIEYLIAYYQQRKVVTIAVLSLAASGLVSIALPLLVMVPKQRKLHGEARFASKAEISKMGLNSGDGLVMGKAHGEYLTSPGQHHVMLAAPTGAGKGVGAVIPVLLTWDHSAIVLDVKKENFRLTSKFRESCGHQVFLFDPGSSDRRTHRWNPLGYVREAHADRVDDIQKIGEKIYPDVDGTDPIWSGGCRGLFLGITLYLFETEGRLRTMGQVTREVYGLDDDKLLAQLDSRGKSGKPYSTECELSLRDYLKAPDKTRESIRKTFTSRLELFMNPNIDAATSANDFDLQALRKERITIYLGVTPDNLDRMRPLLSLFFQQVLDLHTRELPEHNPALKHQLLLLMDEFVAMGKMPTLLGSIAYIRGYNIRLMPIFQSPSQVEALYGRAGALGFFQNHTCRMMFEPADYETAEALSKELGTETVTKWSKSKPLLLGKGGGSQSESQQGRALLMAQELTTMGTKAMILLIRGQPPVKCQKLFYYDDHTFLDRLKSVAPSLAALDNTWYNQLLSKAGIGPIRRKPNKQQLDHAQFSGELSNEPAPVPLPQPMKLDRPSDKRPMRNVELADLDNIDSLPLSDFNVDFSQVEIPDGDLDEDQIEALADTGFPVTEQRTASAPRRPQLALNEIRRTDAQASEKPSFIIPASVAPYYHLDGRVMRSAARPDKIEVVDRGSRMHAYRPVSAFTIRSMVQMAEARGFQEIAITGDAAFQSRAYIEATDRNIGVKGYTPTAKDMEILKNRADRREAKENPKVQAFLAATEKKLMTAAAKKFPELKEAFAVRAATDKHAETLQGDKAQAQFRSAMNDRIALALHRGEPLPEVKIRQEPTKATSKDGQER</sequence>
<protein>
    <submittedName>
        <fullName evidence="1">Uncharacterized protein</fullName>
    </submittedName>
</protein>
<dbReference type="Proteomes" id="UP001172386">
    <property type="component" value="Unassembled WGS sequence"/>
</dbReference>
<gene>
    <name evidence="1" type="ORF">H2198_009807</name>
</gene>
<comment type="caution">
    <text evidence="1">The sequence shown here is derived from an EMBL/GenBank/DDBJ whole genome shotgun (WGS) entry which is preliminary data.</text>
</comment>
<accession>A0ACC2ZTY2</accession>
<evidence type="ECO:0000313" key="2">
    <source>
        <dbReference type="Proteomes" id="UP001172386"/>
    </source>
</evidence>
<evidence type="ECO:0000313" key="1">
    <source>
        <dbReference type="EMBL" id="KAJ9650893.1"/>
    </source>
</evidence>
<name>A0ACC2ZTY2_9EURO</name>
<reference evidence="1" key="1">
    <citation type="submission" date="2022-10" db="EMBL/GenBank/DDBJ databases">
        <title>Culturing micro-colonial fungi from biological soil crusts in the Mojave desert and describing Neophaeococcomyces mojavensis, and introducing the new genera and species Taxawa tesnikishii.</title>
        <authorList>
            <person name="Kurbessoian T."/>
            <person name="Stajich J.E."/>
        </authorList>
    </citation>
    <scope>NUCLEOTIDE SEQUENCE</scope>
    <source>
        <strain evidence="1">JES_112</strain>
    </source>
</reference>
<proteinExistence type="predicted"/>
<dbReference type="EMBL" id="JAPDRQ010000298">
    <property type="protein sequence ID" value="KAJ9650893.1"/>
    <property type="molecule type" value="Genomic_DNA"/>
</dbReference>